<feature type="compositionally biased region" description="Basic residues" evidence="4">
    <location>
        <begin position="187"/>
        <end position="205"/>
    </location>
</feature>
<dbReference type="PANTHER" id="PTHR42648:SF28">
    <property type="entry name" value="TRANSPOSON-ENCODED PROTEIN WITH RIBONUCLEASE H-LIKE AND RETROVIRUS ZINC FINGER-LIKE DOMAINS"/>
    <property type="match status" value="1"/>
</dbReference>
<feature type="domain" description="Integrase catalytic" evidence="6">
    <location>
        <begin position="337"/>
        <end position="510"/>
    </location>
</feature>
<dbReference type="EMBL" id="QGNW01000431">
    <property type="protein sequence ID" value="RVW71742.1"/>
    <property type="molecule type" value="Genomic_DNA"/>
</dbReference>
<evidence type="ECO:0000313" key="7">
    <source>
        <dbReference type="EMBL" id="RVW71742.1"/>
    </source>
</evidence>
<dbReference type="GO" id="GO:0008270">
    <property type="term" value="F:zinc ion binding"/>
    <property type="evidence" value="ECO:0007669"/>
    <property type="project" value="UniProtKB-KW"/>
</dbReference>
<dbReference type="PROSITE" id="PS50994">
    <property type="entry name" value="INTEGRASE"/>
    <property type="match status" value="1"/>
</dbReference>
<dbReference type="Gene3D" id="3.30.420.10">
    <property type="entry name" value="Ribonuclease H-like superfamily/Ribonuclease H"/>
    <property type="match status" value="1"/>
</dbReference>
<dbReference type="PROSITE" id="PS50158">
    <property type="entry name" value="ZF_CCHC"/>
    <property type="match status" value="1"/>
</dbReference>
<keyword evidence="1" id="KW-0479">Metal-binding</keyword>
<keyword evidence="2" id="KW-0378">Hydrolase</keyword>
<accession>A0A438GHT2</accession>
<evidence type="ECO:0000256" key="2">
    <source>
        <dbReference type="ARBA" id="ARBA00022801"/>
    </source>
</evidence>
<dbReference type="GO" id="GO:0015074">
    <property type="term" value="P:DNA integration"/>
    <property type="evidence" value="ECO:0007669"/>
    <property type="project" value="InterPro"/>
</dbReference>
<evidence type="ECO:0000256" key="1">
    <source>
        <dbReference type="ARBA" id="ARBA00022723"/>
    </source>
</evidence>
<comment type="caution">
    <text evidence="7">The sequence shown here is derived from an EMBL/GenBank/DDBJ whole genome shotgun (WGS) entry which is preliminary data.</text>
</comment>
<dbReference type="Pfam" id="PF14223">
    <property type="entry name" value="Retrotran_gag_2"/>
    <property type="match status" value="1"/>
</dbReference>
<evidence type="ECO:0000256" key="3">
    <source>
        <dbReference type="PROSITE-ProRule" id="PRU00047"/>
    </source>
</evidence>
<dbReference type="InterPro" id="IPR001878">
    <property type="entry name" value="Znf_CCHC"/>
</dbReference>
<gene>
    <name evidence="7" type="primary">POLX_1059</name>
    <name evidence="7" type="ORF">CK203_057081</name>
</gene>
<dbReference type="CDD" id="cd09272">
    <property type="entry name" value="RNase_HI_RT_Ty1"/>
    <property type="match status" value="1"/>
</dbReference>
<dbReference type="SUPFAM" id="SSF53098">
    <property type="entry name" value="Ribonuclease H-like"/>
    <property type="match status" value="1"/>
</dbReference>
<evidence type="ECO:0000259" key="5">
    <source>
        <dbReference type="PROSITE" id="PS50158"/>
    </source>
</evidence>
<reference evidence="7 8" key="1">
    <citation type="journal article" date="2018" name="PLoS Genet.">
        <title>Population sequencing reveals clonal diversity and ancestral inbreeding in the grapevine cultivar Chardonnay.</title>
        <authorList>
            <person name="Roach M.J."/>
            <person name="Johnson D.L."/>
            <person name="Bohlmann J."/>
            <person name="van Vuuren H.J."/>
            <person name="Jones S.J."/>
            <person name="Pretorius I.S."/>
            <person name="Schmidt S.A."/>
            <person name="Borneman A.R."/>
        </authorList>
    </citation>
    <scope>NUCLEOTIDE SEQUENCE [LARGE SCALE GENOMIC DNA]</scope>
    <source>
        <strain evidence="8">cv. Chardonnay</strain>
        <tissue evidence="7">Leaf</tissue>
    </source>
</reference>
<evidence type="ECO:0000256" key="4">
    <source>
        <dbReference type="SAM" id="MobiDB-lite"/>
    </source>
</evidence>
<keyword evidence="3" id="KW-0863">Zinc-finger</keyword>
<keyword evidence="3" id="KW-0862">Zinc</keyword>
<organism evidence="7 8">
    <name type="scientific">Vitis vinifera</name>
    <name type="common">Grape</name>
    <dbReference type="NCBI Taxonomy" id="29760"/>
    <lineage>
        <taxon>Eukaryota</taxon>
        <taxon>Viridiplantae</taxon>
        <taxon>Streptophyta</taxon>
        <taxon>Embryophyta</taxon>
        <taxon>Tracheophyta</taxon>
        <taxon>Spermatophyta</taxon>
        <taxon>Magnoliopsida</taxon>
        <taxon>eudicotyledons</taxon>
        <taxon>Gunneridae</taxon>
        <taxon>Pentapetalae</taxon>
        <taxon>rosids</taxon>
        <taxon>Vitales</taxon>
        <taxon>Vitaceae</taxon>
        <taxon>Viteae</taxon>
        <taxon>Vitis</taxon>
    </lineage>
</organism>
<protein>
    <submittedName>
        <fullName evidence="7">Retrovirus-related Pol polyprotein from transposon TNT 1-94</fullName>
    </submittedName>
</protein>
<sequence length="971" mass="111386">MMDLDMTLREDEPPKPTNESIEAMRAHYAKWVRSNCLSLISIKRSIVEHLLRGIPESNNDKEFLVVVANRYQTSDNAEAGYFMDELMNMRYNDIKGVCEYILKMVHLQTRLKALDIPIPNKFIIHQALDTLPFSFNQIKTSYNTLNDSWGVNDLITKCVTKEEKLKREKNESAHLVALGKPNNKKRVEKARKPNFHNHKKSKNFKKSGSEKQKNGNAKNIDLKCYHCNKKGHKRVDCFKFKNWLEKKKDEQGMLFAYVCFESNLVNVPLDSWWLDSGATVHIATFLQGIRNLRKPSEKESKLKVGSDIGIDVEHIGIVVLELDSGKLTKTKKNGATRSQNLLEIVHTKISRPYSTTLCDNKYFITFIDDFFRYGYVYLIKEKIDALEMFKVFRTKVEKQLGKVIGIVRSDRGGEYYGKHGDAGQQNGLFARYLQDNGIVAQYTMPGSPEQNDVAERCNHTFMEMKRSMMSRSNLSEYLWGEAIKIATYILNHVLSKFVPKTPFELWTDRKPNLNHFKVCGCSVEVKIYDPSLKKIDLRTTRCYFIRYPNHSKGYKFYCSTCGTRVVESQVAKFLELDVADSIPSQSNERLEPMDQGVATVNFPTVEITPIVNEIPPMEMRRTQRTRRHALSNDYYVYIGDGEYDIGEEVDPTTYHEALRYKPIGCKWVFKTKRDNKGNVERYKARLVAKGLIMALVAHFDLELHQMDVKTTFLNGDLSEEVYMSQPEGFKENGKKNMGAMKTIPYASAIGSLMYAQVCTRLDIAFIVNVLGRYLSNPGHDHWVATNKVMRYLQRTKDFMLVYRRVDDLEVVGYSDSDFGGCSDNRKSILGYIFMLAGGAISWKSVKHSLIASSTMYAEFVACYGASSQAVWLRNLILELQVVDSIFRPIVIYCDNNAAMFYSKNNKISMGSKHMEIKYLTVKDLVKKGDIVIEHIRTKSMLADPLTKGLKSITFKEHVVNMGVIKSFDSLI</sequence>
<dbReference type="InterPro" id="IPR013103">
    <property type="entry name" value="RVT_2"/>
</dbReference>
<evidence type="ECO:0000313" key="8">
    <source>
        <dbReference type="Proteomes" id="UP000288805"/>
    </source>
</evidence>
<dbReference type="PANTHER" id="PTHR42648">
    <property type="entry name" value="TRANSPOSASE, PUTATIVE-RELATED"/>
    <property type="match status" value="1"/>
</dbReference>
<name>A0A438GHT2_VITVI</name>
<dbReference type="Proteomes" id="UP000288805">
    <property type="component" value="Unassembled WGS sequence"/>
</dbReference>
<dbReference type="InterPro" id="IPR039537">
    <property type="entry name" value="Retrotran_Ty1/copia-like"/>
</dbReference>
<feature type="region of interest" description="Disordered" evidence="4">
    <location>
        <begin position="187"/>
        <end position="215"/>
    </location>
</feature>
<evidence type="ECO:0000259" key="6">
    <source>
        <dbReference type="PROSITE" id="PS50994"/>
    </source>
</evidence>
<dbReference type="AlphaFoldDB" id="A0A438GHT2"/>
<proteinExistence type="predicted"/>
<dbReference type="InterPro" id="IPR057670">
    <property type="entry name" value="SH3_retrovirus"/>
</dbReference>
<feature type="domain" description="CCHC-type" evidence="5">
    <location>
        <begin position="223"/>
        <end position="237"/>
    </location>
</feature>
<dbReference type="InterPro" id="IPR036397">
    <property type="entry name" value="RNaseH_sf"/>
</dbReference>
<dbReference type="Pfam" id="PF25597">
    <property type="entry name" value="SH3_retrovirus"/>
    <property type="match status" value="1"/>
</dbReference>
<dbReference type="InterPro" id="IPR012337">
    <property type="entry name" value="RNaseH-like_sf"/>
</dbReference>
<dbReference type="InterPro" id="IPR001584">
    <property type="entry name" value="Integrase_cat-core"/>
</dbReference>
<dbReference type="Pfam" id="PF07727">
    <property type="entry name" value="RVT_2"/>
    <property type="match status" value="1"/>
</dbReference>
<dbReference type="GO" id="GO:0003676">
    <property type="term" value="F:nucleic acid binding"/>
    <property type="evidence" value="ECO:0007669"/>
    <property type="project" value="InterPro"/>
</dbReference>
<dbReference type="GO" id="GO:0016787">
    <property type="term" value="F:hydrolase activity"/>
    <property type="evidence" value="ECO:0007669"/>
    <property type="project" value="UniProtKB-KW"/>
</dbReference>